<dbReference type="KEGG" id="lby:Lbys_2242"/>
<evidence type="ECO:0000313" key="3">
    <source>
        <dbReference type="Proteomes" id="UP000007435"/>
    </source>
</evidence>
<keyword evidence="1" id="KW-1133">Transmembrane helix</keyword>
<keyword evidence="3" id="KW-1185">Reference proteome</keyword>
<name>E4RV41_LEAB4</name>
<accession>E4RV41</accession>
<sequence length="215" mass="24729">MNSINTTFSFVLRYLLSQTIYHFFMKFFILPLISIALVCSNTSYAQNAPCKTKVEVDDFTGETKLYSQGVEVIVRRNMVLSSKVLSWYLRISFEKESDIFLRVRHETNDDIQLSLVTGLDVKFYDGSVLRLSDPIDKGEKAGKFLVDRWERNYSSLFILTKDQLDMFASKKIVKCRAVFAANKLDPTFEKEIKTNVASKVQKEAGCFLDTLLTHQ</sequence>
<dbReference type="STRING" id="649349.Lbys_2242"/>
<gene>
    <name evidence="2" type="ordered locus">Lbys_2242</name>
</gene>
<reference key="1">
    <citation type="submission" date="2010-11" db="EMBL/GenBank/DDBJ databases">
        <title>The complete genome of Leadbetterella byssophila DSM 17132.</title>
        <authorList>
            <consortium name="US DOE Joint Genome Institute (JGI-PGF)"/>
            <person name="Lucas S."/>
            <person name="Copeland A."/>
            <person name="Lapidus A."/>
            <person name="Glavina del Rio T."/>
            <person name="Dalin E."/>
            <person name="Tice H."/>
            <person name="Bruce D."/>
            <person name="Goodwin L."/>
            <person name="Pitluck S."/>
            <person name="Kyrpides N."/>
            <person name="Mavromatis K."/>
            <person name="Ivanova N."/>
            <person name="Teshima H."/>
            <person name="Brettin T."/>
            <person name="Detter J.C."/>
            <person name="Han C."/>
            <person name="Tapia R."/>
            <person name="Land M."/>
            <person name="Hauser L."/>
            <person name="Markowitz V."/>
            <person name="Cheng J.-F."/>
            <person name="Hugenholtz P."/>
            <person name="Woyke T."/>
            <person name="Wu D."/>
            <person name="Tindall B."/>
            <person name="Pomrenke H.G."/>
            <person name="Brambilla E."/>
            <person name="Klenk H.-P."/>
            <person name="Eisen J.A."/>
        </authorList>
    </citation>
    <scope>NUCLEOTIDE SEQUENCE [LARGE SCALE GENOMIC DNA]</scope>
    <source>
        <strain>DSM 17132</strain>
    </source>
</reference>
<protein>
    <submittedName>
        <fullName evidence="2">Uncharacterized protein</fullName>
    </submittedName>
</protein>
<dbReference type="Proteomes" id="UP000007435">
    <property type="component" value="Chromosome"/>
</dbReference>
<dbReference type="EMBL" id="CP002305">
    <property type="protein sequence ID" value="ADQ17921.1"/>
    <property type="molecule type" value="Genomic_DNA"/>
</dbReference>
<keyword evidence="1" id="KW-0472">Membrane</keyword>
<evidence type="ECO:0000313" key="2">
    <source>
        <dbReference type="EMBL" id="ADQ17921.1"/>
    </source>
</evidence>
<feature type="transmembrane region" description="Helical" evidence="1">
    <location>
        <begin position="20"/>
        <end position="39"/>
    </location>
</feature>
<proteinExistence type="predicted"/>
<evidence type="ECO:0000256" key="1">
    <source>
        <dbReference type="SAM" id="Phobius"/>
    </source>
</evidence>
<dbReference type="HOGENOM" id="CLU_1281877_0_0_10"/>
<reference evidence="2 3" key="2">
    <citation type="journal article" date="2011" name="Stand. Genomic Sci.">
        <title>Complete genome sequence of Leadbetterella byssophila type strain (4M15).</title>
        <authorList>
            <person name="Abt B."/>
            <person name="Teshima H."/>
            <person name="Lucas S."/>
            <person name="Lapidus A."/>
            <person name="Del Rio T.G."/>
            <person name="Nolan M."/>
            <person name="Tice H."/>
            <person name="Cheng J.F."/>
            <person name="Pitluck S."/>
            <person name="Liolios K."/>
            <person name="Pagani I."/>
            <person name="Ivanova N."/>
            <person name="Mavromatis K."/>
            <person name="Pati A."/>
            <person name="Tapia R."/>
            <person name="Han C."/>
            <person name="Goodwin L."/>
            <person name="Chen A."/>
            <person name="Palaniappan K."/>
            <person name="Land M."/>
            <person name="Hauser L."/>
            <person name="Chang Y.J."/>
            <person name="Jeffries C.D."/>
            <person name="Rohde M."/>
            <person name="Goker M."/>
            <person name="Tindall B.J."/>
            <person name="Detter J.C."/>
            <person name="Woyke T."/>
            <person name="Bristow J."/>
            <person name="Eisen J.A."/>
            <person name="Markowitz V."/>
            <person name="Hugenholtz P."/>
            <person name="Klenk H.P."/>
            <person name="Kyrpides N.C."/>
        </authorList>
    </citation>
    <scope>NUCLEOTIDE SEQUENCE [LARGE SCALE GENOMIC DNA]</scope>
    <source>
        <strain evidence="3">DSM 17132 / JCM 16389 / KACC 11308 / NBRC 106382 / 4M15</strain>
    </source>
</reference>
<keyword evidence="1" id="KW-0812">Transmembrane</keyword>
<organism evidence="2 3">
    <name type="scientific">Leadbetterella byssophila (strain DSM 17132 / JCM 16389 / KACC 11308 / NBRC 106382 / 4M15)</name>
    <dbReference type="NCBI Taxonomy" id="649349"/>
    <lineage>
        <taxon>Bacteria</taxon>
        <taxon>Pseudomonadati</taxon>
        <taxon>Bacteroidota</taxon>
        <taxon>Cytophagia</taxon>
        <taxon>Cytophagales</taxon>
        <taxon>Leadbetterellaceae</taxon>
        <taxon>Leadbetterella</taxon>
    </lineage>
</organism>
<dbReference type="AlphaFoldDB" id="E4RV41"/>